<protein>
    <submittedName>
        <fullName evidence="1">Uncharacterized protein</fullName>
    </submittedName>
</protein>
<gene>
    <name evidence="1" type="ORF">PFMALIP_03430</name>
</gene>
<dbReference type="Proteomes" id="UP000030699">
    <property type="component" value="Unassembled WGS sequence"/>
</dbReference>
<evidence type="ECO:0000313" key="1">
    <source>
        <dbReference type="EMBL" id="ETW48456.1"/>
    </source>
</evidence>
<sequence>MNSIIQCCISFFDVIHLNRYHYVYAAYNQKLNFIKTCLIKKYSYISFLETQNKKIPKKLKKNK</sequence>
<dbReference type="AlphaFoldDB" id="A0A024WPM2"/>
<evidence type="ECO:0000313" key="2">
    <source>
        <dbReference type="Proteomes" id="UP000030699"/>
    </source>
</evidence>
<dbReference type="EMBL" id="KI925571">
    <property type="protein sequence ID" value="ETW48456.1"/>
    <property type="molecule type" value="Genomic_DNA"/>
</dbReference>
<accession>A0A024WPM2</accession>
<reference evidence="1 2" key="1">
    <citation type="submission" date="2013-02" db="EMBL/GenBank/DDBJ databases">
        <title>The Genome Annotation of Plasmodium falciparum MaliPS096_E11.</title>
        <authorList>
            <consortium name="The Broad Institute Genome Sequencing Platform"/>
            <consortium name="The Broad Institute Genome Sequencing Center for Infectious Disease"/>
            <person name="Neafsey D."/>
            <person name="Hoffman S."/>
            <person name="Volkman S."/>
            <person name="Rosenthal P."/>
            <person name="Walker B."/>
            <person name="Young S.K."/>
            <person name="Zeng Q."/>
            <person name="Gargeya S."/>
            <person name="Fitzgerald M."/>
            <person name="Haas B."/>
            <person name="Abouelleil A."/>
            <person name="Allen A.W."/>
            <person name="Alvarado L."/>
            <person name="Arachchi H.M."/>
            <person name="Berlin A.M."/>
            <person name="Chapman S.B."/>
            <person name="Gainer-Dewar J."/>
            <person name="Goldberg J."/>
            <person name="Griggs A."/>
            <person name="Gujja S."/>
            <person name="Hansen M."/>
            <person name="Howarth C."/>
            <person name="Imamovic A."/>
            <person name="Ireland A."/>
            <person name="Larimer J."/>
            <person name="McCowan C."/>
            <person name="Murphy C."/>
            <person name="Pearson M."/>
            <person name="Poon T.W."/>
            <person name="Priest M."/>
            <person name="Roberts A."/>
            <person name="Saif S."/>
            <person name="Shea T."/>
            <person name="Sisk P."/>
            <person name="Sykes S."/>
            <person name="Wortman J."/>
            <person name="Nusbaum C."/>
            <person name="Birren B."/>
        </authorList>
    </citation>
    <scope>NUCLEOTIDE SEQUENCE [LARGE SCALE GENOMIC DNA]</scope>
    <source>
        <strain evidence="1 2">MaliPS096_E11</strain>
    </source>
</reference>
<reference evidence="1 2" key="2">
    <citation type="submission" date="2013-02" db="EMBL/GenBank/DDBJ databases">
        <title>The Genome Sequence of Plasmodium falciparum MaliPS096_E11.</title>
        <authorList>
            <consortium name="The Broad Institute Genome Sequencing Platform"/>
            <consortium name="The Broad Institute Genome Sequencing Center for Infectious Disease"/>
            <person name="Neafsey D."/>
            <person name="Cheeseman I."/>
            <person name="Volkman S."/>
            <person name="Adams J."/>
            <person name="Walker B."/>
            <person name="Young S.K."/>
            <person name="Zeng Q."/>
            <person name="Gargeya S."/>
            <person name="Fitzgerald M."/>
            <person name="Haas B."/>
            <person name="Abouelleil A."/>
            <person name="Alvarado L."/>
            <person name="Arachchi H.M."/>
            <person name="Berlin A.M."/>
            <person name="Chapman S.B."/>
            <person name="Dewar J."/>
            <person name="Goldberg J."/>
            <person name="Griggs A."/>
            <person name="Gujja S."/>
            <person name="Hansen M."/>
            <person name="Howarth C."/>
            <person name="Imamovic A."/>
            <person name="Larimer J."/>
            <person name="McCowan C."/>
            <person name="Murphy C."/>
            <person name="Neiman D."/>
            <person name="Pearson M."/>
            <person name="Priest M."/>
            <person name="Roberts A."/>
            <person name="Saif S."/>
            <person name="Shea T."/>
            <person name="Sisk P."/>
            <person name="Sykes S."/>
            <person name="Wortman J."/>
            <person name="Nusbaum C."/>
            <person name="Birren B."/>
        </authorList>
    </citation>
    <scope>NUCLEOTIDE SEQUENCE [LARGE SCALE GENOMIC DNA]</scope>
    <source>
        <strain evidence="1 2">MaliPS096_E11</strain>
    </source>
</reference>
<organism evidence="1 2">
    <name type="scientific">Plasmodium falciparum MaliPS096_E11</name>
    <dbReference type="NCBI Taxonomy" id="1036727"/>
    <lineage>
        <taxon>Eukaryota</taxon>
        <taxon>Sar</taxon>
        <taxon>Alveolata</taxon>
        <taxon>Apicomplexa</taxon>
        <taxon>Aconoidasida</taxon>
        <taxon>Haemosporida</taxon>
        <taxon>Plasmodiidae</taxon>
        <taxon>Plasmodium</taxon>
        <taxon>Plasmodium (Laverania)</taxon>
    </lineage>
</organism>
<proteinExistence type="predicted"/>
<name>A0A024WPM2_PLAFA</name>